<dbReference type="PROSITE" id="PS51301">
    <property type="entry name" value="KILA_N"/>
    <property type="match status" value="1"/>
</dbReference>
<dbReference type="AlphaFoldDB" id="A0A5E5P772"/>
<sequence>MSQKKNARPSKAESSAIEQRKFTSGTSANATSPVDIHAVEYEGFAVMFTGDGGFNATGAAKRYGKEPAQWLLLPATVAYIGAMQRKYGNFTHLKTRRGVGGGTWMHPKLSVRFTQWLDVDFAVWCDEQIDHILRGGLTIWDKGASEPSTTSDREMLLTAAAAIVARHRLSYSAVYEALNTFAGVVHAREMTCSQVVESSGFAGRLLVGKHTQSDFEQIAQHCEALGITGPHMPLIGPAGGAV</sequence>
<proteinExistence type="predicted"/>
<dbReference type="Pfam" id="PF04383">
    <property type="entry name" value="KilA-N"/>
    <property type="match status" value="1"/>
</dbReference>
<evidence type="ECO:0000256" key="1">
    <source>
        <dbReference type="SAM" id="MobiDB-lite"/>
    </source>
</evidence>
<organism evidence="3 4">
    <name type="scientific">Pandoraea apista</name>
    <dbReference type="NCBI Taxonomy" id="93218"/>
    <lineage>
        <taxon>Bacteria</taxon>
        <taxon>Pseudomonadati</taxon>
        <taxon>Pseudomonadota</taxon>
        <taxon>Betaproteobacteria</taxon>
        <taxon>Burkholderiales</taxon>
        <taxon>Burkholderiaceae</taxon>
        <taxon>Pandoraea</taxon>
    </lineage>
</organism>
<dbReference type="SMART" id="SM01252">
    <property type="entry name" value="KilA-N"/>
    <property type="match status" value="1"/>
</dbReference>
<feature type="domain" description="KilA-N" evidence="2">
    <location>
        <begin position="35"/>
        <end position="132"/>
    </location>
</feature>
<feature type="region of interest" description="Disordered" evidence="1">
    <location>
        <begin position="1"/>
        <end position="29"/>
    </location>
</feature>
<protein>
    <recommendedName>
        <fullName evidence="2">KilA-N domain-containing protein</fullName>
    </recommendedName>
</protein>
<name>A0A5E5P772_9BURK</name>
<reference evidence="3 4" key="1">
    <citation type="submission" date="2019-08" db="EMBL/GenBank/DDBJ databases">
        <authorList>
            <person name="Peeters C."/>
        </authorList>
    </citation>
    <scope>NUCLEOTIDE SEQUENCE [LARGE SCALE GENOMIC DNA]</scope>
    <source>
        <strain evidence="3 4">LMG 18089</strain>
    </source>
</reference>
<dbReference type="OrthoDB" id="4762429at2"/>
<evidence type="ECO:0000313" key="3">
    <source>
        <dbReference type="EMBL" id="VVG71649.1"/>
    </source>
</evidence>
<gene>
    <name evidence="3" type="ORF">PAP18089_02634</name>
</gene>
<dbReference type="InterPro" id="IPR018004">
    <property type="entry name" value="KilA/APSES_HTH"/>
</dbReference>
<dbReference type="Proteomes" id="UP000364291">
    <property type="component" value="Unassembled WGS sequence"/>
</dbReference>
<evidence type="ECO:0000313" key="4">
    <source>
        <dbReference type="Proteomes" id="UP000364291"/>
    </source>
</evidence>
<dbReference type="InterPro" id="IPR017880">
    <property type="entry name" value="KilA_N"/>
</dbReference>
<dbReference type="EMBL" id="CABPSX010000004">
    <property type="protein sequence ID" value="VVG71649.1"/>
    <property type="molecule type" value="Genomic_DNA"/>
</dbReference>
<accession>A0A5E5P772</accession>
<feature type="compositionally biased region" description="Polar residues" evidence="1">
    <location>
        <begin position="12"/>
        <end position="29"/>
    </location>
</feature>
<dbReference type="RefSeq" id="WP_150728669.1">
    <property type="nucleotide sequence ID" value="NZ_CABPSX010000004.1"/>
</dbReference>
<evidence type="ECO:0000259" key="2">
    <source>
        <dbReference type="PROSITE" id="PS51301"/>
    </source>
</evidence>